<dbReference type="Proteomes" id="UP000269721">
    <property type="component" value="Unassembled WGS sequence"/>
</dbReference>
<gene>
    <name evidence="2" type="ORF">BDK51DRAFT_49572</name>
</gene>
<dbReference type="EMBL" id="ML000701">
    <property type="protein sequence ID" value="RKO83913.1"/>
    <property type="molecule type" value="Genomic_DNA"/>
</dbReference>
<protein>
    <submittedName>
        <fullName evidence="2">Uncharacterized protein</fullName>
    </submittedName>
</protein>
<reference evidence="3" key="1">
    <citation type="journal article" date="2018" name="Nat. Microbiol.">
        <title>Leveraging single-cell genomics to expand the fungal tree of life.</title>
        <authorList>
            <person name="Ahrendt S.R."/>
            <person name="Quandt C.A."/>
            <person name="Ciobanu D."/>
            <person name="Clum A."/>
            <person name="Salamov A."/>
            <person name="Andreopoulos B."/>
            <person name="Cheng J.F."/>
            <person name="Woyke T."/>
            <person name="Pelin A."/>
            <person name="Henrissat B."/>
            <person name="Reynolds N.K."/>
            <person name="Benny G.L."/>
            <person name="Smith M.E."/>
            <person name="James T.Y."/>
            <person name="Grigoriev I.V."/>
        </authorList>
    </citation>
    <scope>NUCLEOTIDE SEQUENCE [LARGE SCALE GENOMIC DNA]</scope>
</reference>
<proteinExistence type="predicted"/>
<keyword evidence="3" id="KW-1185">Reference proteome</keyword>
<organism evidence="2 3">
    <name type="scientific">Blyttiomyces helicus</name>
    <dbReference type="NCBI Taxonomy" id="388810"/>
    <lineage>
        <taxon>Eukaryota</taxon>
        <taxon>Fungi</taxon>
        <taxon>Fungi incertae sedis</taxon>
        <taxon>Chytridiomycota</taxon>
        <taxon>Chytridiomycota incertae sedis</taxon>
        <taxon>Chytridiomycetes</taxon>
        <taxon>Chytridiomycetes incertae sedis</taxon>
        <taxon>Blyttiomyces</taxon>
    </lineage>
</organism>
<evidence type="ECO:0000313" key="3">
    <source>
        <dbReference type="Proteomes" id="UP000269721"/>
    </source>
</evidence>
<feature type="region of interest" description="Disordered" evidence="1">
    <location>
        <begin position="266"/>
        <end position="286"/>
    </location>
</feature>
<feature type="region of interest" description="Disordered" evidence="1">
    <location>
        <begin position="308"/>
        <end position="330"/>
    </location>
</feature>
<accession>A0A4P9VYS2</accession>
<evidence type="ECO:0000256" key="1">
    <source>
        <dbReference type="SAM" id="MobiDB-lite"/>
    </source>
</evidence>
<name>A0A4P9VYS2_9FUNG</name>
<feature type="compositionally biased region" description="Polar residues" evidence="1">
    <location>
        <begin position="225"/>
        <end position="234"/>
    </location>
</feature>
<feature type="compositionally biased region" description="Polar residues" evidence="1">
    <location>
        <begin position="19"/>
        <end position="32"/>
    </location>
</feature>
<feature type="region of interest" description="Disordered" evidence="1">
    <location>
        <begin position="212"/>
        <end position="237"/>
    </location>
</feature>
<feature type="region of interest" description="Disordered" evidence="1">
    <location>
        <begin position="19"/>
        <end position="53"/>
    </location>
</feature>
<evidence type="ECO:0000313" key="2">
    <source>
        <dbReference type="EMBL" id="RKO83913.1"/>
    </source>
</evidence>
<sequence>MFRQRCDEDVALYDMNQHNHNQNITSPHNNNQSASSSCDSSYAEIPDPLADQPWSNTPDYHVLNSQAYSYFLTTDSRGDSSFSAAATARNVHSAPSSPLANPVFTASAPETVSSITSDFRDRLALDRSVSQTSPALVSHSSAFPPSWHVDSLLRPAYPHGASASPFARDLGPPEAPSNLANGRSFPREWNQPPVPIPNEEPHYSEDLTAGAFRMGPHTTVGGGDASSSSPSTLHSWRDLPPQISPIPMEMGGTDGDRNSDVEALRRTETRGSSSVRAPQDGTWGHGSALPSRALMFLTNRFAGDSFVPKQMESPASPRILPQLSPQSNETNLPTEAVTFLTNRFNADYYSVSL</sequence>
<feature type="region of interest" description="Disordered" evidence="1">
    <location>
        <begin position="164"/>
        <end position="192"/>
    </location>
</feature>
<dbReference type="AlphaFoldDB" id="A0A4P9VYS2"/>